<dbReference type="InterPro" id="IPR013534">
    <property type="entry name" value="Starch_synth_cat_dom"/>
</dbReference>
<evidence type="ECO:0000256" key="3">
    <source>
        <dbReference type="ARBA" id="ARBA00010281"/>
    </source>
</evidence>
<comment type="pathway">
    <text evidence="2 9">Glycan biosynthesis; starch biosynthesis.</text>
</comment>
<comment type="similarity">
    <text evidence="3 9">Belongs to the glycosyltransferase 1 family. Bacterial/plant glycogen synthase subfamily.</text>
</comment>
<dbReference type="InterPro" id="IPR001296">
    <property type="entry name" value="Glyco_trans_1"/>
</dbReference>
<feature type="domain" description="Starch synthase catalytic" evidence="12">
    <location>
        <begin position="401"/>
        <end position="641"/>
    </location>
</feature>
<evidence type="ECO:0000256" key="1">
    <source>
        <dbReference type="ARBA" id="ARBA00001478"/>
    </source>
</evidence>
<organism evidence="13 14">
    <name type="scientific">Rhynchospora pubera</name>
    <dbReference type="NCBI Taxonomy" id="906938"/>
    <lineage>
        <taxon>Eukaryota</taxon>
        <taxon>Viridiplantae</taxon>
        <taxon>Streptophyta</taxon>
        <taxon>Embryophyta</taxon>
        <taxon>Tracheophyta</taxon>
        <taxon>Spermatophyta</taxon>
        <taxon>Magnoliopsida</taxon>
        <taxon>Liliopsida</taxon>
        <taxon>Poales</taxon>
        <taxon>Cyperaceae</taxon>
        <taxon>Cyperoideae</taxon>
        <taxon>Rhynchosporeae</taxon>
        <taxon>Rhynchospora</taxon>
    </lineage>
</organism>
<dbReference type="Gene3D" id="3.40.50.2000">
    <property type="entry name" value="Glycogen Phosphorylase B"/>
    <property type="match status" value="2"/>
</dbReference>
<evidence type="ECO:0000313" key="13">
    <source>
        <dbReference type="EMBL" id="KAJ4771511.1"/>
    </source>
</evidence>
<dbReference type="InterPro" id="IPR011835">
    <property type="entry name" value="GS/SS"/>
</dbReference>
<dbReference type="GO" id="GO:0009011">
    <property type="term" value="F:alpha-1,4-glucan glucosyltransferase (ADP-glucose donor) activity"/>
    <property type="evidence" value="ECO:0007669"/>
    <property type="project" value="UniProtKB-EC"/>
</dbReference>
<dbReference type="NCBIfam" id="NF001905">
    <property type="entry name" value="PRK00654.2-4"/>
    <property type="match status" value="1"/>
</dbReference>
<dbReference type="AlphaFoldDB" id="A0AAV8DX92"/>
<keyword evidence="8 9" id="KW-0035">Amyloplast</keyword>
<dbReference type="Pfam" id="PF00534">
    <property type="entry name" value="Glycos_transf_1"/>
    <property type="match status" value="1"/>
</dbReference>
<keyword evidence="6 9" id="KW-0750">Starch biosynthesis</keyword>
<dbReference type="GO" id="GO:0009501">
    <property type="term" value="C:amyloplast"/>
    <property type="evidence" value="ECO:0007669"/>
    <property type="project" value="UniProtKB-SubCell"/>
</dbReference>
<proteinExistence type="inferred from homology"/>
<feature type="domain" description="Glycosyl transferase family 1" evidence="11">
    <location>
        <begin position="697"/>
        <end position="852"/>
    </location>
</feature>
<comment type="catalytic activity">
    <reaction evidence="1">
        <text>[(1-&gt;4)-alpha-D-glucosyl](n) + ADP-alpha-D-glucose = [(1-&gt;4)-alpha-D-glucosyl](n+1) + ADP + H(+)</text>
        <dbReference type="Rhea" id="RHEA:18189"/>
        <dbReference type="Rhea" id="RHEA-COMP:9584"/>
        <dbReference type="Rhea" id="RHEA-COMP:9587"/>
        <dbReference type="ChEBI" id="CHEBI:15378"/>
        <dbReference type="ChEBI" id="CHEBI:15444"/>
        <dbReference type="ChEBI" id="CHEBI:57498"/>
        <dbReference type="ChEBI" id="CHEBI:456216"/>
        <dbReference type="EC" id="2.4.1.21"/>
    </reaction>
</comment>
<dbReference type="Proteomes" id="UP001140206">
    <property type="component" value="Chromosome 3"/>
</dbReference>
<evidence type="ECO:0000256" key="5">
    <source>
        <dbReference type="ARBA" id="ARBA00022679"/>
    </source>
</evidence>
<comment type="subcellular location">
    <subcellularLocation>
        <location evidence="9">Plastid</location>
        <location evidence="9">Chloroplast</location>
    </subcellularLocation>
    <subcellularLocation>
        <location evidence="9">Plastid</location>
        <location evidence="9">Amyloplast</location>
    </subcellularLocation>
</comment>
<protein>
    <recommendedName>
        <fullName evidence="9">Starch synthase, chloroplastic/amyloplastic</fullName>
        <ecNumber evidence="9">2.4.1.-</ecNumber>
    </recommendedName>
</protein>
<dbReference type="EMBL" id="JAMFTS010000003">
    <property type="protein sequence ID" value="KAJ4771511.1"/>
    <property type="molecule type" value="Genomic_DNA"/>
</dbReference>
<evidence type="ECO:0000259" key="12">
    <source>
        <dbReference type="Pfam" id="PF08323"/>
    </source>
</evidence>
<evidence type="ECO:0000259" key="11">
    <source>
        <dbReference type="Pfam" id="PF00534"/>
    </source>
</evidence>
<dbReference type="FunFam" id="3.40.50.2000:FF:000260">
    <property type="entry name" value="Starch synthase, chloroplastic/amyloplastic"/>
    <property type="match status" value="1"/>
</dbReference>
<keyword evidence="9" id="KW-0150">Chloroplast</keyword>
<evidence type="ECO:0000256" key="7">
    <source>
        <dbReference type="ARBA" id="ARBA00022946"/>
    </source>
</evidence>
<evidence type="ECO:0000256" key="2">
    <source>
        <dbReference type="ARBA" id="ARBA00004727"/>
    </source>
</evidence>
<keyword evidence="8 9" id="KW-0934">Plastid</keyword>
<evidence type="ECO:0000256" key="4">
    <source>
        <dbReference type="ARBA" id="ARBA00022676"/>
    </source>
</evidence>
<keyword evidence="4 9" id="KW-0328">Glycosyltransferase</keyword>
<name>A0AAV8DX92_9POAL</name>
<dbReference type="GO" id="GO:0009507">
    <property type="term" value="C:chloroplast"/>
    <property type="evidence" value="ECO:0007669"/>
    <property type="project" value="UniProtKB-SubCell"/>
</dbReference>
<gene>
    <name evidence="13" type="ORF">LUZ62_055768</name>
</gene>
<dbReference type="EC" id="2.4.1.-" evidence="9"/>
<dbReference type="GO" id="GO:0004373">
    <property type="term" value="F:alpha-1,4-glucan glucosyltransferase (UDP-glucose donor) activity"/>
    <property type="evidence" value="ECO:0007669"/>
    <property type="project" value="InterPro"/>
</dbReference>
<dbReference type="NCBIfam" id="TIGR02095">
    <property type="entry name" value="glgA"/>
    <property type="match status" value="1"/>
</dbReference>
<comment type="caution">
    <text evidence="13">The sequence shown here is derived from an EMBL/GenBank/DDBJ whole genome shotgun (WGS) entry which is preliminary data.</text>
</comment>
<sequence length="897" mass="101570">MAMASEACALFLSHVPRNCSVVPPIGVSRRFVAASCKMRNRKLRFLSFSVLKRRRQGSRAPPCQLQLRADKDPLFSETDNYVDDSKTTNGTVSAGEDEINEALKDEETSEANSSPLQDLMKMIRNAERNILLLNEARVKALEEVDKVLSEKEALQSEIKNLEAKLAETDSNLKIANQSKADIKLLESQQQQFESQISSLGGTGSTITSIDSSRFSELNALRVENSVLKLKVEILKEKEKRVEILEREKSELEASIKGLQARAEQTEESENKLNEKLQQKVKTLEEQLRDSDMEINALMNLYEESVKEFQTTLDKLKEETEKSDRDSKEVTWEFWSSLSLLVDGWLLEKKISVADAENLRELVFNRDLNLRDTYLSCKGLSESEIIARFLKLTLPRDSSGLHVVHIAAEMAPIAKVGGLGDVVSGLSKALQQKGHLVEIILPKYDCMDHGRIRDLKVLDETVESYFEGKLFRNKIWVGTVEGLPVYFIEPLHPAKYFSRGKFYGDGDDFRRYMYFSRAALELLLESKKRPDIIHCHDWQTAFIAPLYWDIFSNRGLNSARICFTCHNFEHQGAAPAHDLAPSGLDVEHLDRPDRLQDDSSHGRINVVKGAIVYSNIVTTVSPTYAQEVRSPQGGRGLHNALKTHSRKFFGVLNGIDTDTWNPSTDNFIEAQYCYDDLQGKLINKDYIRKHLGLSTSDLSQPLVGCITRLVPQKGVHLIRHALYKTLELGGQFILLGSSPVPHIQHEFESIAETFKSHADIRLILKYDDVFSHLIYAASDMFIIPSIFEPCGLTQMIAMRYGSIPIARKTGGLNDSVFDLDDNSVPLESRNGFTFFNADEQSLSGAIERAFNYYKQKPEVWQELTRRAMNMDFSWESSASQYEELYQKSVARARSFAQS</sequence>
<dbReference type="SUPFAM" id="SSF53756">
    <property type="entry name" value="UDP-Glycosyltransferase/glycogen phosphorylase"/>
    <property type="match status" value="1"/>
</dbReference>
<dbReference type="HAMAP" id="MF_00484">
    <property type="entry name" value="Glycogen_synth"/>
    <property type="match status" value="1"/>
</dbReference>
<evidence type="ECO:0000256" key="9">
    <source>
        <dbReference type="RuleBase" id="RU361232"/>
    </source>
</evidence>
<keyword evidence="14" id="KW-1185">Reference proteome</keyword>
<keyword evidence="5" id="KW-0808">Transferase</keyword>
<reference evidence="13" key="1">
    <citation type="submission" date="2022-08" db="EMBL/GenBank/DDBJ databases">
        <authorList>
            <person name="Marques A."/>
        </authorList>
    </citation>
    <scope>NUCLEOTIDE SEQUENCE</scope>
    <source>
        <strain evidence="13">RhyPub2mFocal</strain>
        <tissue evidence="13">Leaves</tissue>
    </source>
</reference>
<evidence type="ECO:0000313" key="14">
    <source>
        <dbReference type="Proteomes" id="UP001140206"/>
    </source>
</evidence>
<dbReference type="PANTHER" id="PTHR46083">
    <property type="match status" value="1"/>
</dbReference>
<dbReference type="GO" id="GO:0019252">
    <property type="term" value="P:starch biosynthetic process"/>
    <property type="evidence" value="ECO:0007669"/>
    <property type="project" value="UniProtKB-UniRule"/>
</dbReference>
<feature type="coiled-coil region" evidence="10">
    <location>
        <begin position="116"/>
        <end position="325"/>
    </location>
</feature>
<dbReference type="CDD" id="cd03791">
    <property type="entry name" value="GT5_Glycogen_synthase_DULL1-like"/>
    <property type="match status" value="1"/>
</dbReference>
<dbReference type="Pfam" id="PF08323">
    <property type="entry name" value="Glyco_transf_5"/>
    <property type="match status" value="1"/>
</dbReference>
<keyword evidence="7" id="KW-0809">Transit peptide</keyword>
<evidence type="ECO:0000256" key="8">
    <source>
        <dbReference type="ARBA" id="ARBA00023234"/>
    </source>
</evidence>
<keyword evidence="10" id="KW-0175">Coiled coil</keyword>
<evidence type="ECO:0000256" key="10">
    <source>
        <dbReference type="SAM" id="Coils"/>
    </source>
</evidence>
<accession>A0AAV8DX92</accession>
<dbReference type="PANTHER" id="PTHR46083:SF2">
    <property type="entry name" value="STARCH SYNTHASE 4, CHLOROPLASTIC_AMYLOPLASTIC-RELATED"/>
    <property type="match status" value="1"/>
</dbReference>
<evidence type="ECO:0000256" key="6">
    <source>
        <dbReference type="ARBA" id="ARBA00022922"/>
    </source>
</evidence>